<gene>
    <name evidence="1" type="ORF">EDD18DRAFT_1032687</name>
</gene>
<evidence type="ECO:0000313" key="1">
    <source>
        <dbReference type="EMBL" id="KAK0485507.1"/>
    </source>
</evidence>
<dbReference type="PANTHER" id="PTHR48172:SF2">
    <property type="entry name" value="VACUOLAR PROTEIN SORTING PROTEIN 62"/>
    <property type="match status" value="1"/>
</dbReference>
<evidence type="ECO:0000313" key="2">
    <source>
        <dbReference type="Proteomes" id="UP001175228"/>
    </source>
</evidence>
<protein>
    <submittedName>
        <fullName evidence="1">Uncharacterized protein</fullName>
    </submittedName>
</protein>
<dbReference type="EMBL" id="JAUEPU010000050">
    <property type="protein sequence ID" value="KAK0485507.1"/>
    <property type="molecule type" value="Genomic_DNA"/>
</dbReference>
<organism evidence="1 2">
    <name type="scientific">Armillaria luteobubalina</name>
    <dbReference type="NCBI Taxonomy" id="153913"/>
    <lineage>
        <taxon>Eukaryota</taxon>
        <taxon>Fungi</taxon>
        <taxon>Dikarya</taxon>
        <taxon>Basidiomycota</taxon>
        <taxon>Agaricomycotina</taxon>
        <taxon>Agaricomycetes</taxon>
        <taxon>Agaricomycetidae</taxon>
        <taxon>Agaricales</taxon>
        <taxon>Marasmiineae</taxon>
        <taxon>Physalacriaceae</taxon>
        <taxon>Armillaria</taxon>
    </lineage>
</organism>
<accession>A0AA39PJM2</accession>
<name>A0AA39PJM2_9AGAR</name>
<dbReference type="AlphaFoldDB" id="A0AA39PJM2"/>
<feature type="non-terminal residue" evidence="1">
    <location>
        <position position="92"/>
    </location>
</feature>
<sequence>MVHFVNSSPQYIYLSAHSGGTSYTYNTLSSQNSHAITYITTGTHTNYAMAGEQDYSLLFGLLHDTTGTDFSWDITKNYWGFWCNFSSGNFSS</sequence>
<proteinExistence type="predicted"/>
<comment type="caution">
    <text evidence="1">The sequence shown here is derived from an EMBL/GenBank/DDBJ whole genome shotgun (WGS) entry which is preliminary data.</text>
</comment>
<reference evidence="1" key="1">
    <citation type="submission" date="2023-06" db="EMBL/GenBank/DDBJ databases">
        <authorList>
            <consortium name="Lawrence Berkeley National Laboratory"/>
            <person name="Ahrendt S."/>
            <person name="Sahu N."/>
            <person name="Indic B."/>
            <person name="Wong-Bajracharya J."/>
            <person name="Merenyi Z."/>
            <person name="Ke H.-M."/>
            <person name="Monk M."/>
            <person name="Kocsube S."/>
            <person name="Drula E."/>
            <person name="Lipzen A."/>
            <person name="Balint B."/>
            <person name="Henrissat B."/>
            <person name="Andreopoulos B."/>
            <person name="Martin F.M."/>
            <person name="Harder C.B."/>
            <person name="Rigling D."/>
            <person name="Ford K.L."/>
            <person name="Foster G.D."/>
            <person name="Pangilinan J."/>
            <person name="Papanicolaou A."/>
            <person name="Barry K."/>
            <person name="LaButti K."/>
            <person name="Viragh M."/>
            <person name="Koriabine M."/>
            <person name="Yan M."/>
            <person name="Riley R."/>
            <person name="Champramary S."/>
            <person name="Plett K.L."/>
            <person name="Tsai I.J."/>
            <person name="Slot J."/>
            <person name="Sipos G."/>
            <person name="Plett J."/>
            <person name="Nagy L.G."/>
            <person name="Grigoriev I.V."/>
        </authorList>
    </citation>
    <scope>NUCLEOTIDE SEQUENCE</scope>
    <source>
        <strain evidence="1">HWK02</strain>
    </source>
</reference>
<keyword evidence="2" id="KW-1185">Reference proteome</keyword>
<dbReference type="Proteomes" id="UP001175228">
    <property type="component" value="Unassembled WGS sequence"/>
</dbReference>
<dbReference type="PANTHER" id="PTHR48172">
    <property type="match status" value="1"/>
</dbReference>